<dbReference type="SUPFAM" id="SSF103473">
    <property type="entry name" value="MFS general substrate transporter"/>
    <property type="match status" value="1"/>
</dbReference>
<keyword evidence="3 6" id="KW-0812">Transmembrane</keyword>
<dbReference type="InterPro" id="IPR011701">
    <property type="entry name" value="MFS"/>
</dbReference>
<dbReference type="GO" id="GO:0005886">
    <property type="term" value="C:plasma membrane"/>
    <property type="evidence" value="ECO:0007669"/>
    <property type="project" value="UniProtKB-SubCell"/>
</dbReference>
<evidence type="ECO:0000313" key="9">
    <source>
        <dbReference type="Proteomes" id="UP000187499"/>
    </source>
</evidence>
<feature type="transmembrane region" description="Helical" evidence="6">
    <location>
        <begin position="136"/>
        <end position="158"/>
    </location>
</feature>
<feature type="domain" description="Major facilitator superfamily (MFS) profile" evidence="7">
    <location>
        <begin position="3"/>
        <end position="401"/>
    </location>
</feature>
<evidence type="ECO:0000256" key="6">
    <source>
        <dbReference type="SAM" id="Phobius"/>
    </source>
</evidence>
<feature type="transmembrane region" description="Helical" evidence="6">
    <location>
        <begin position="96"/>
        <end position="115"/>
    </location>
</feature>
<dbReference type="STRING" id="1847728.BTM29_04170"/>
<dbReference type="PROSITE" id="PS50850">
    <property type="entry name" value="MFS"/>
    <property type="match status" value="1"/>
</dbReference>
<evidence type="ECO:0000256" key="2">
    <source>
        <dbReference type="ARBA" id="ARBA00022448"/>
    </source>
</evidence>
<dbReference type="Gene3D" id="1.20.1250.20">
    <property type="entry name" value="MFS general substrate transporter like domains"/>
    <property type="match status" value="2"/>
</dbReference>
<dbReference type="InterPro" id="IPR052983">
    <property type="entry name" value="MFS_Riboflavin_Transporter"/>
</dbReference>
<dbReference type="OrthoDB" id="9793415at2"/>
<keyword evidence="5 6" id="KW-0472">Membrane</keyword>
<evidence type="ECO:0000256" key="1">
    <source>
        <dbReference type="ARBA" id="ARBA00004651"/>
    </source>
</evidence>
<organism evidence="8 9">
    <name type="scientific">Companilactobacillus allii</name>
    <dbReference type="NCBI Taxonomy" id="1847728"/>
    <lineage>
        <taxon>Bacteria</taxon>
        <taxon>Bacillati</taxon>
        <taxon>Bacillota</taxon>
        <taxon>Bacilli</taxon>
        <taxon>Lactobacillales</taxon>
        <taxon>Lactobacillaceae</taxon>
        <taxon>Companilactobacillus</taxon>
    </lineage>
</organism>
<evidence type="ECO:0000256" key="3">
    <source>
        <dbReference type="ARBA" id="ARBA00022692"/>
    </source>
</evidence>
<dbReference type="GO" id="GO:0022857">
    <property type="term" value="F:transmembrane transporter activity"/>
    <property type="evidence" value="ECO:0007669"/>
    <property type="project" value="InterPro"/>
</dbReference>
<keyword evidence="2" id="KW-0813">Transport</keyword>
<feature type="transmembrane region" description="Helical" evidence="6">
    <location>
        <begin position="285"/>
        <end position="303"/>
    </location>
</feature>
<keyword evidence="9" id="KW-1185">Reference proteome</keyword>
<sequence length="417" mass="45758">MRKRKYLLLDACILLLSLGLIYAYTIVMIPLKNEFDWRPSELSMIFVLSIISFTIGNIIAGRLLKIYSVKVVFNLGAACIFIGFVGSALANTPYDLLVIYTLYGVVTSLGIGFVYNGILPTITAWYPDKVGKAQGALLMSYGMGAFILGPIITKIYSILPWRPVFVAIGIIFTGLVVFSSFVIKNPTPEDHIVKITVDNVDSSATIEDKDFHYMLHDPVFYLFYMWMVLLGGVGLGILGIGKSLPDQHNIETTLAAVIVGLVSLGNGGGRLIGGFILDKFGRSKTMLFSNFLYIIAIGLLLLSEYNNNVLILSLGCLLCGMSFGSILIIMTYFTKTVWGLKNMALNFGVINSYGIISVFIGSYGSSKIYEYTGSYVSVFIIMLVMVVLAMVLLALLNRYLESHKKVTNIDALNLGGK</sequence>
<comment type="subcellular location">
    <subcellularLocation>
        <location evidence="1">Cell membrane</location>
        <topology evidence="1">Multi-pass membrane protein</topology>
    </subcellularLocation>
</comment>
<name>A0A1P8Q1R2_9LACO</name>
<feature type="transmembrane region" description="Helical" evidence="6">
    <location>
        <begin position="164"/>
        <end position="183"/>
    </location>
</feature>
<proteinExistence type="predicted"/>
<dbReference type="PANTHER" id="PTHR43385">
    <property type="entry name" value="RIBOFLAVIN TRANSPORTER RIBJ"/>
    <property type="match status" value="1"/>
</dbReference>
<feature type="transmembrane region" description="Helical" evidence="6">
    <location>
        <begin position="219"/>
        <end position="241"/>
    </location>
</feature>
<evidence type="ECO:0000313" key="8">
    <source>
        <dbReference type="EMBL" id="APX71798.1"/>
    </source>
</evidence>
<feature type="transmembrane region" description="Helical" evidence="6">
    <location>
        <begin position="345"/>
        <end position="363"/>
    </location>
</feature>
<feature type="transmembrane region" description="Helical" evidence="6">
    <location>
        <begin position="375"/>
        <end position="396"/>
    </location>
</feature>
<gene>
    <name evidence="8" type="ORF">BTM29_04170</name>
</gene>
<dbReference type="RefSeq" id="WP_076614302.1">
    <property type="nucleotide sequence ID" value="NZ_CP019323.1"/>
</dbReference>
<dbReference type="InterPro" id="IPR020846">
    <property type="entry name" value="MFS_dom"/>
</dbReference>
<feature type="transmembrane region" description="Helical" evidence="6">
    <location>
        <begin position="42"/>
        <end position="64"/>
    </location>
</feature>
<evidence type="ECO:0000256" key="5">
    <source>
        <dbReference type="ARBA" id="ARBA00023136"/>
    </source>
</evidence>
<reference evidence="9" key="1">
    <citation type="submission" date="2016-12" db="EMBL/GenBank/DDBJ databases">
        <authorList>
            <person name="Jung M.Y."/>
            <person name="Lee S.H."/>
        </authorList>
    </citation>
    <scope>NUCLEOTIDE SEQUENCE [LARGE SCALE GENOMIC DNA]</scope>
    <source>
        <strain evidence="9">WiKim39</strain>
    </source>
</reference>
<feature type="transmembrane region" description="Helical" evidence="6">
    <location>
        <begin position="309"/>
        <end position="333"/>
    </location>
</feature>
<keyword evidence="4 6" id="KW-1133">Transmembrane helix</keyword>
<accession>A0A1P8Q1R2</accession>
<evidence type="ECO:0000256" key="4">
    <source>
        <dbReference type="ARBA" id="ARBA00022989"/>
    </source>
</evidence>
<dbReference type="Pfam" id="PF07690">
    <property type="entry name" value="MFS_1"/>
    <property type="match status" value="1"/>
</dbReference>
<dbReference type="PANTHER" id="PTHR43385:SF1">
    <property type="entry name" value="RIBOFLAVIN TRANSPORTER RIBJ"/>
    <property type="match status" value="1"/>
</dbReference>
<dbReference type="InterPro" id="IPR036259">
    <property type="entry name" value="MFS_trans_sf"/>
</dbReference>
<dbReference type="AlphaFoldDB" id="A0A1P8Q1R2"/>
<feature type="transmembrane region" description="Helical" evidence="6">
    <location>
        <begin position="71"/>
        <end position="90"/>
    </location>
</feature>
<dbReference type="Proteomes" id="UP000187499">
    <property type="component" value="Chromosome"/>
</dbReference>
<dbReference type="EMBL" id="CP019323">
    <property type="protein sequence ID" value="APX71798.1"/>
    <property type="molecule type" value="Genomic_DNA"/>
</dbReference>
<dbReference type="KEGG" id="lalw:BTM29_04170"/>
<protein>
    <recommendedName>
        <fullName evidence="7">Major facilitator superfamily (MFS) profile domain-containing protein</fullName>
    </recommendedName>
</protein>
<feature type="transmembrane region" description="Helical" evidence="6">
    <location>
        <begin position="253"/>
        <end position="273"/>
    </location>
</feature>
<evidence type="ECO:0000259" key="7">
    <source>
        <dbReference type="PROSITE" id="PS50850"/>
    </source>
</evidence>